<gene>
    <name evidence="8" type="primary">fhs</name>
    <name evidence="9" type="ORF">HZA61_11685</name>
</gene>
<dbReference type="EC" id="6.3.4.3" evidence="8"/>
<evidence type="ECO:0000256" key="6">
    <source>
        <dbReference type="ARBA" id="ARBA00049033"/>
    </source>
</evidence>
<dbReference type="FunFam" id="3.30.1510.10:FF:000001">
    <property type="entry name" value="Formate--tetrahydrofolate ligase"/>
    <property type="match status" value="1"/>
</dbReference>
<dbReference type="NCBIfam" id="NF010030">
    <property type="entry name" value="PRK13505.1"/>
    <property type="match status" value="1"/>
</dbReference>
<dbReference type="InterPro" id="IPR000559">
    <property type="entry name" value="Formate_THF_ligase"/>
</dbReference>
<keyword evidence="5 8" id="KW-0067">ATP-binding</keyword>
<evidence type="ECO:0000256" key="3">
    <source>
        <dbReference type="ARBA" id="ARBA00022598"/>
    </source>
</evidence>
<name>A0A933W3N7_UNCEI</name>
<dbReference type="Gene3D" id="3.40.50.300">
    <property type="entry name" value="P-loop containing nucleotide triphosphate hydrolases"/>
    <property type="match status" value="1"/>
</dbReference>
<dbReference type="HAMAP" id="MF_01543">
    <property type="entry name" value="FTHFS"/>
    <property type="match status" value="1"/>
</dbReference>
<feature type="binding site" evidence="8">
    <location>
        <begin position="68"/>
        <end position="75"/>
    </location>
    <ligand>
        <name>ATP</name>
        <dbReference type="ChEBI" id="CHEBI:30616"/>
    </ligand>
</feature>
<dbReference type="SUPFAM" id="SSF52540">
    <property type="entry name" value="P-loop containing nucleoside triphosphate hydrolases"/>
    <property type="match status" value="1"/>
</dbReference>
<evidence type="ECO:0000256" key="7">
    <source>
        <dbReference type="ARBA" id="ARBA00061363"/>
    </source>
</evidence>
<evidence type="ECO:0000256" key="8">
    <source>
        <dbReference type="HAMAP-Rule" id="MF_01543"/>
    </source>
</evidence>
<dbReference type="GO" id="GO:0004329">
    <property type="term" value="F:formate-tetrahydrofolate ligase activity"/>
    <property type="evidence" value="ECO:0007669"/>
    <property type="project" value="UniProtKB-UniRule"/>
</dbReference>
<comment type="pathway">
    <text evidence="1 8">One-carbon metabolism; tetrahydrofolate interconversion.</text>
</comment>
<comment type="similarity">
    <text evidence="7 8">Belongs to the formate--tetrahydrofolate ligase family.</text>
</comment>
<dbReference type="Pfam" id="PF01268">
    <property type="entry name" value="FTHFS"/>
    <property type="match status" value="1"/>
</dbReference>
<comment type="catalytic activity">
    <reaction evidence="6 8">
        <text>(6S)-5,6,7,8-tetrahydrofolate + formate + ATP = (6R)-10-formyltetrahydrofolate + ADP + phosphate</text>
        <dbReference type="Rhea" id="RHEA:20221"/>
        <dbReference type="ChEBI" id="CHEBI:15740"/>
        <dbReference type="ChEBI" id="CHEBI:30616"/>
        <dbReference type="ChEBI" id="CHEBI:43474"/>
        <dbReference type="ChEBI" id="CHEBI:57453"/>
        <dbReference type="ChEBI" id="CHEBI:195366"/>
        <dbReference type="ChEBI" id="CHEBI:456216"/>
        <dbReference type="EC" id="6.3.4.3"/>
    </reaction>
</comment>
<dbReference type="AlphaFoldDB" id="A0A933W3N7"/>
<evidence type="ECO:0000313" key="10">
    <source>
        <dbReference type="Proteomes" id="UP000696931"/>
    </source>
</evidence>
<organism evidence="9 10">
    <name type="scientific">Eiseniibacteriota bacterium</name>
    <dbReference type="NCBI Taxonomy" id="2212470"/>
    <lineage>
        <taxon>Bacteria</taxon>
        <taxon>Candidatus Eiseniibacteriota</taxon>
    </lineage>
</organism>
<dbReference type="Gene3D" id="3.10.410.10">
    <property type="entry name" value="Formyltetrahydrofolate synthetase, domain 3"/>
    <property type="match status" value="1"/>
</dbReference>
<dbReference type="FunFam" id="3.10.410.10:FF:000001">
    <property type="entry name" value="Putative formate--tetrahydrofolate ligase"/>
    <property type="match status" value="1"/>
</dbReference>
<evidence type="ECO:0000313" key="9">
    <source>
        <dbReference type="EMBL" id="MBI5170143.1"/>
    </source>
</evidence>
<dbReference type="GO" id="GO:0005524">
    <property type="term" value="F:ATP binding"/>
    <property type="evidence" value="ECO:0007669"/>
    <property type="project" value="UniProtKB-UniRule"/>
</dbReference>
<reference evidence="9" key="1">
    <citation type="submission" date="2020-07" db="EMBL/GenBank/DDBJ databases">
        <title>Huge and variable diversity of episymbiotic CPR bacteria and DPANN archaea in groundwater ecosystems.</title>
        <authorList>
            <person name="He C.Y."/>
            <person name="Keren R."/>
            <person name="Whittaker M."/>
            <person name="Farag I.F."/>
            <person name="Doudna J."/>
            <person name="Cate J.H.D."/>
            <person name="Banfield J.F."/>
        </authorList>
    </citation>
    <scope>NUCLEOTIDE SEQUENCE</scope>
    <source>
        <strain evidence="9">NC_groundwater_1813_Pr3_B-0.1um_71_17</strain>
    </source>
</reference>
<evidence type="ECO:0000256" key="5">
    <source>
        <dbReference type="ARBA" id="ARBA00022840"/>
    </source>
</evidence>
<dbReference type="PROSITE" id="PS00722">
    <property type="entry name" value="FTHFS_2"/>
    <property type="match status" value="1"/>
</dbReference>
<evidence type="ECO:0000256" key="2">
    <source>
        <dbReference type="ARBA" id="ARBA00022563"/>
    </source>
</evidence>
<proteinExistence type="inferred from homology"/>
<protein>
    <recommendedName>
        <fullName evidence="8">Formate--tetrahydrofolate ligase</fullName>
        <ecNumber evidence="8">6.3.4.3</ecNumber>
    </recommendedName>
    <alternativeName>
        <fullName evidence="8">Formyltetrahydrofolate synthetase</fullName>
        <shortName evidence="8">FHS</shortName>
        <shortName evidence="8">FTHFS</shortName>
    </alternativeName>
</protein>
<dbReference type="InterPro" id="IPR027417">
    <property type="entry name" value="P-loop_NTPase"/>
</dbReference>
<keyword evidence="2 8" id="KW-0554">One-carbon metabolism</keyword>
<dbReference type="InterPro" id="IPR020628">
    <property type="entry name" value="Formate_THF_ligase_CS"/>
</dbReference>
<keyword evidence="3 8" id="KW-0436">Ligase</keyword>
<accession>A0A933W3N7</accession>
<dbReference type="CDD" id="cd00477">
    <property type="entry name" value="FTHFS"/>
    <property type="match status" value="1"/>
</dbReference>
<evidence type="ECO:0000256" key="1">
    <source>
        <dbReference type="ARBA" id="ARBA00004777"/>
    </source>
</evidence>
<dbReference type="GO" id="GO:0035999">
    <property type="term" value="P:tetrahydrofolate interconversion"/>
    <property type="evidence" value="ECO:0007669"/>
    <property type="project" value="UniProtKB-UniRule"/>
</dbReference>
<evidence type="ECO:0000256" key="4">
    <source>
        <dbReference type="ARBA" id="ARBA00022741"/>
    </source>
</evidence>
<dbReference type="Proteomes" id="UP000696931">
    <property type="component" value="Unassembled WGS sequence"/>
</dbReference>
<comment type="caution">
    <text evidence="9">The sequence shown here is derived from an EMBL/GenBank/DDBJ whole genome shotgun (WGS) entry which is preliminary data.</text>
</comment>
<dbReference type="EMBL" id="JACRIW010000081">
    <property type="protein sequence ID" value="MBI5170143.1"/>
    <property type="molecule type" value="Genomic_DNA"/>
</dbReference>
<keyword evidence="4 8" id="KW-0547">Nucleotide-binding</keyword>
<sequence>MCRDFPDPRGEGERRETMKPIGEIAKKLDIDPAHLEPYGHYKAKISLKAFTGKPRRGKLVLVSAITPTPAGEGKTTTTVGLVQGLAKIGVNAAAALREPSLGPVFGMKGGGAGGGASEIVPMMDINMHFNGDFHAVSAAHNLLAAMVDNHLHHGNALGIDSRRVTWKRVVDMNDRALRDIIIGLGGRTEGIPRESGFDITAASEVMAVLCLADGIQDLKVRLGRIVVGYRSDGTPVTAKDLGAVGAMAALLKEAVKPNLVQTTEGVPAFVHGGPFANIAHGTNTINATKAALAYADIVVTEAGFAFELGAEKFFDINCRYGGFSPACTVLVATIRALKMHGGKPLAEVGQPDVAAMVKGFSNMEKHLENIKKFGQKCVVAINHFPTDTKEEIETLKLHCEALGLKAVVAKTFSEGGKGCTELAEVVRDLVAATEPSFTPLYDWNDSIENKIATVAREMYGAVAVDYTARGKRDRLQLEKAGFGKLPVCIAKTQQSLSDNPALLGRPKDFLVTVREIQLAAGAGFIVPITGEIMRMPGLPKESLAEKFDLNDDGEIVFQR</sequence>
<dbReference type="Gene3D" id="3.30.1510.10">
    <property type="entry name" value="Domain 2, N(10)-formyltetrahydrofolate synthetase"/>
    <property type="match status" value="1"/>
</dbReference>